<evidence type="ECO:0000313" key="2">
    <source>
        <dbReference type="EMBL" id="SDW15337.1"/>
    </source>
</evidence>
<protein>
    <submittedName>
        <fullName evidence="2">Glycosyl hydrolases related to GH101 family, GHL1-GHL3</fullName>
    </submittedName>
</protein>
<evidence type="ECO:0000313" key="3">
    <source>
        <dbReference type="Proteomes" id="UP000199529"/>
    </source>
</evidence>
<dbReference type="GO" id="GO:0016787">
    <property type="term" value="F:hydrolase activity"/>
    <property type="evidence" value="ECO:0007669"/>
    <property type="project" value="UniProtKB-KW"/>
</dbReference>
<dbReference type="InterPro" id="IPR021459">
    <property type="entry name" value="GH101-related"/>
</dbReference>
<reference evidence="3" key="1">
    <citation type="submission" date="2016-10" db="EMBL/GenBank/DDBJ databases">
        <authorList>
            <person name="Varghese N."/>
            <person name="Submissions S."/>
        </authorList>
    </citation>
    <scope>NUCLEOTIDE SEQUENCE [LARGE SCALE GENOMIC DNA]</scope>
    <source>
        <strain evidence="3">CGMCC 4.3530</strain>
    </source>
</reference>
<dbReference type="OrthoDB" id="3222930at2"/>
<evidence type="ECO:0000256" key="1">
    <source>
        <dbReference type="SAM" id="SignalP"/>
    </source>
</evidence>
<sequence>MLALIGLSYSPTTLPVVKNTNTIRLTCLLSAVAVVSAACAAAEAGPREIEVAGRQVTVAVDGGEVVLDTTSLGVRAEAADGTRWELSAPAAGDLGRAGDVSVRDGKATWSYPAKGLTVTAGGEAGRLAVTVHADRDGSMTWPVSGTDPTIGEVQFPRGEGLSVPVADPWWNSGAAGIAGSELGVVDGLTMPFWGYSRPGHGAGYIAGTDLGTSLRFVSDRGRLHTETVHDFSARESTMDHSITFALTDGSPVAAARDYRNWLLDHGGIAPLREKIARNPEVGKLVGAFHAYTWGQARTPEGIQRMRELGLGRMWLGYDADDQPMSQPATDAAKRAGYLVGPYDSWANAQDPATADNPSSSWPAPVWQESCVHHADGTVLTGFGGRGCYLSSEAFAQDTRLMVDRTRSMTTNGANSYFLDVDAAGELHSDHTPTHPMNRARDRQNRLARMSWLADDQKLVLGSESAGSWANHVLAYSHGSSTPVSDQLWKLERDKETWGGYAPVGAPAFFFKPVRLPADAARAMFDPKYRVPLYQTVLHDSVISTDRWELPWSKLPDQSATRAMLAMLHNTPLNLVLNESELDARGEQIAELQRFFEPLHRAAATEPMTDFRWLTPDHLVQRTSFGGGVLTVTANFSLQPHDGLPAGCLDAVVRGGVPQRICPAGL</sequence>
<accession>A0A1H2R7F7</accession>
<dbReference type="EMBL" id="FNOK01000001">
    <property type="protein sequence ID" value="SDW15337.1"/>
    <property type="molecule type" value="Genomic_DNA"/>
</dbReference>
<keyword evidence="3" id="KW-1185">Reference proteome</keyword>
<gene>
    <name evidence="2" type="ORF">SAMN05216215_1001309</name>
</gene>
<keyword evidence="1" id="KW-0732">Signal</keyword>
<feature type="chain" id="PRO_5011747850" evidence="1">
    <location>
        <begin position="41"/>
        <end position="665"/>
    </location>
</feature>
<dbReference type="AlphaFoldDB" id="A0A1H2R7F7"/>
<organism evidence="2 3">
    <name type="scientific">Saccharopolyspora shandongensis</name>
    <dbReference type="NCBI Taxonomy" id="418495"/>
    <lineage>
        <taxon>Bacteria</taxon>
        <taxon>Bacillati</taxon>
        <taxon>Actinomycetota</taxon>
        <taxon>Actinomycetes</taxon>
        <taxon>Pseudonocardiales</taxon>
        <taxon>Pseudonocardiaceae</taxon>
        <taxon>Saccharopolyspora</taxon>
    </lineage>
</organism>
<feature type="signal peptide" evidence="1">
    <location>
        <begin position="1"/>
        <end position="40"/>
    </location>
</feature>
<dbReference type="STRING" id="418495.SAMN05216215_1001309"/>
<dbReference type="Pfam" id="PF11308">
    <property type="entry name" value="Glyco_hydro_129"/>
    <property type="match status" value="1"/>
</dbReference>
<dbReference type="Proteomes" id="UP000199529">
    <property type="component" value="Unassembled WGS sequence"/>
</dbReference>
<name>A0A1H2R7F7_9PSEU</name>
<keyword evidence="2" id="KW-0378">Hydrolase</keyword>
<proteinExistence type="predicted"/>